<gene>
    <name evidence="12" type="ORF">KIW84_054223</name>
</gene>
<accession>A0A9D4WSJ4</accession>
<dbReference type="InterPro" id="IPR010255">
    <property type="entry name" value="Haem_peroxidase_sf"/>
</dbReference>
<keyword evidence="4" id="KW-0349">Heme</keyword>
<evidence type="ECO:0000256" key="1">
    <source>
        <dbReference type="ARBA" id="ARBA00000189"/>
    </source>
</evidence>
<keyword evidence="5 9" id="KW-0479">Metal-binding</keyword>
<keyword evidence="3" id="KW-0575">Peroxidase</keyword>
<dbReference type="SUPFAM" id="SSF48113">
    <property type="entry name" value="Heme-dependent peroxidases"/>
    <property type="match status" value="1"/>
</dbReference>
<proteinExistence type="inferred from homology"/>
<sequence length="154" mass="16866">MLVDIIKTAVDKACKSLVVSCADILAIAARDYVSILRGPSYWYEVRLGRRDSRNAIKKDAEFHLPSQHFNYSQLVSNFKFQGLNLKYLVALSGSHTICLARCSSRDSKAFAIDFRVSHSLTWQAGGSQRVVGRSGGGNGSPAAIPLLLHPMAKN</sequence>
<dbReference type="GO" id="GO:0006979">
    <property type="term" value="P:response to oxidative stress"/>
    <property type="evidence" value="ECO:0007669"/>
    <property type="project" value="InterPro"/>
</dbReference>
<dbReference type="GO" id="GO:0046872">
    <property type="term" value="F:metal ion binding"/>
    <property type="evidence" value="ECO:0007669"/>
    <property type="project" value="UniProtKB-KW"/>
</dbReference>
<keyword evidence="6" id="KW-0560">Oxidoreductase</keyword>
<protein>
    <recommendedName>
        <fullName evidence="2">peroxidase</fullName>
        <ecNumber evidence="2">1.11.1.7</ecNumber>
    </recommendedName>
</protein>
<dbReference type="GO" id="GO:0140825">
    <property type="term" value="F:lactoperoxidase activity"/>
    <property type="evidence" value="ECO:0007669"/>
    <property type="project" value="UniProtKB-EC"/>
</dbReference>
<dbReference type="Gramene" id="Psat05G0422300-T1">
    <property type="protein sequence ID" value="KAI5408314.1"/>
    <property type="gene ID" value="KIW84_054223"/>
</dbReference>
<evidence type="ECO:0000256" key="5">
    <source>
        <dbReference type="ARBA" id="ARBA00022723"/>
    </source>
</evidence>
<dbReference type="PROSITE" id="PS50873">
    <property type="entry name" value="PEROXIDASE_4"/>
    <property type="match status" value="1"/>
</dbReference>
<evidence type="ECO:0000256" key="4">
    <source>
        <dbReference type="ARBA" id="ARBA00022617"/>
    </source>
</evidence>
<evidence type="ECO:0000313" key="12">
    <source>
        <dbReference type="EMBL" id="KAI5408314.1"/>
    </source>
</evidence>
<comment type="cofactor">
    <cofactor evidence="9">
        <name>heme b</name>
        <dbReference type="ChEBI" id="CHEBI:60344"/>
    </cofactor>
    <text evidence="9">Binds 1 heme b (iron(II)-protoporphyrin IX) group per subunit.</text>
</comment>
<comment type="similarity">
    <text evidence="10">Belongs to the peroxidase family.</text>
</comment>
<dbReference type="Pfam" id="PF00141">
    <property type="entry name" value="peroxidase"/>
    <property type="match status" value="1"/>
</dbReference>
<feature type="binding site" evidence="8">
    <location>
        <position position="65"/>
    </location>
    <ligand>
        <name>substrate</name>
    </ligand>
</feature>
<dbReference type="Gene3D" id="1.10.420.10">
    <property type="entry name" value="Peroxidase, domain 2"/>
    <property type="match status" value="1"/>
</dbReference>
<dbReference type="EMBL" id="JAMSHJ010000005">
    <property type="protein sequence ID" value="KAI5408314.1"/>
    <property type="molecule type" value="Genomic_DNA"/>
</dbReference>
<feature type="domain" description="Plant heme peroxidase family profile" evidence="11">
    <location>
        <begin position="1"/>
        <end position="110"/>
    </location>
</feature>
<comment type="caution">
    <text evidence="12">The sequence shown here is derived from an EMBL/GenBank/DDBJ whole genome shotgun (WGS) entry which is preliminary data.</text>
</comment>
<evidence type="ECO:0000313" key="13">
    <source>
        <dbReference type="Proteomes" id="UP001058974"/>
    </source>
</evidence>
<dbReference type="EC" id="1.11.1.7" evidence="2"/>
<evidence type="ECO:0000259" key="11">
    <source>
        <dbReference type="PROSITE" id="PS50873"/>
    </source>
</evidence>
<dbReference type="InterPro" id="IPR000823">
    <property type="entry name" value="Peroxidase_pln"/>
</dbReference>
<evidence type="ECO:0000256" key="3">
    <source>
        <dbReference type="ARBA" id="ARBA00022559"/>
    </source>
</evidence>
<name>A0A9D4WSJ4_PEA</name>
<dbReference type="Gene3D" id="1.10.520.10">
    <property type="match status" value="1"/>
</dbReference>
<keyword evidence="7 9" id="KW-0408">Iron</keyword>
<comment type="catalytic activity">
    <reaction evidence="1">
        <text>2 a phenolic donor + H2O2 = 2 a phenolic radical donor + 2 H2O</text>
        <dbReference type="Rhea" id="RHEA:56136"/>
        <dbReference type="ChEBI" id="CHEBI:15377"/>
        <dbReference type="ChEBI" id="CHEBI:16240"/>
        <dbReference type="ChEBI" id="CHEBI:139520"/>
        <dbReference type="ChEBI" id="CHEBI:139521"/>
        <dbReference type="EC" id="1.11.1.7"/>
    </reaction>
</comment>
<dbReference type="PANTHER" id="PTHR31388:SF123">
    <property type="entry name" value="PEROXIDASE RIP1"/>
    <property type="match status" value="1"/>
</dbReference>
<feature type="binding site" description="axial binding residue" evidence="9">
    <location>
        <position position="95"/>
    </location>
    <ligand>
        <name>heme b</name>
        <dbReference type="ChEBI" id="CHEBI:60344"/>
    </ligand>
    <ligandPart>
        <name>Fe</name>
        <dbReference type="ChEBI" id="CHEBI:18248"/>
    </ligandPart>
</feature>
<evidence type="ECO:0000256" key="8">
    <source>
        <dbReference type="PIRSR" id="PIRSR600823-2"/>
    </source>
</evidence>
<evidence type="ECO:0000256" key="6">
    <source>
        <dbReference type="ARBA" id="ARBA00023002"/>
    </source>
</evidence>
<comment type="cofactor">
    <cofactor evidence="9">
        <name>Ca(2+)</name>
        <dbReference type="ChEBI" id="CHEBI:29108"/>
    </cofactor>
    <text evidence="9">Binds 2 calcium ions per subunit.</text>
</comment>
<dbReference type="Proteomes" id="UP001058974">
    <property type="component" value="Chromosome 5"/>
</dbReference>
<dbReference type="GO" id="GO:0020037">
    <property type="term" value="F:heme binding"/>
    <property type="evidence" value="ECO:0007669"/>
    <property type="project" value="InterPro"/>
</dbReference>
<evidence type="ECO:0000256" key="7">
    <source>
        <dbReference type="ARBA" id="ARBA00023004"/>
    </source>
</evidence>
<reference evidence="12 13" key="1">
    <citation type="journal article" date="2022" name="Nat. Genet.">
        <title>Improved pea reference genome and pan-genome highlight genomic features and evolutionary characteristics.</title>
        <authorList>
            <person name="Yang T."/>
            <person name="Liu R."/>
            <person name="Luo Y."/>
            <person name="Hu S."/>
            <person name="Wang D."/>
            <person name="Wang C."/>
            <person name="Pandey M.K."/>
            <person name="Ge S."/>
            <person name="Xu Q."/>
            <person name="Li N."/>
            <person name="Li G."/>
            <person name="Huang Y."/>
            <person name="Saxena R.K."/>
            <person name="Ji Y."/>
            <person name="Li M."/>
            <person name="Yan X."/>
            <person name="He Y."/>
            <person name="Liu Y."/>
            <person name="Wang X."/>
            <person name="Xiang C."/>
            <person name="Varshney R.K."/>
            <person name="Ding H."/>
            <person name="Gao S."/>
            <person name="Zong X."/>
        </authorList>
    </citation>
    <scope>NUCLEOTIDE SEQUENCE [LARGE SCALE GENOMIC DNA]</scope>
    <source>
        <strain evidence="12 13">cv. Zhongwan 6</strain>
    </source>
</reference>
<dbReference type="PANTHER" id="PTHR31388">
    <property type="entry name" value="PEROXIDASE 72-RELATED"/>
    <property type="match status" value="1"/>
</dbReference>
<dbReference type="AlphaFoldDB" id="A0A9D4WSJ4"/>
<evidence type="ECO:0000256" key="10">
    <source>
        <dbReference type="RuleBase" id="RU004241"/>
    </source>
</evidence>
<feature type="binding site" evidence="9">
    <location>
        <position position="96"/>
    </location>
    <ligand>
        <name>Ca(2+)</name>
        <dbReference type="ChEBI" id="CHEBI:29108"/>
        <label>2</label>
    </ligand>
</feature>
<dbReference type="InterPro" id="IPR002016">
    <property type="entry name" value="Haem_peroxidase"/>
</dbReference>
<evidence type="ECO:0000256" key="2">
    <source>
        <dbReference type="ARBA" id="ARBA00012313"/>
    </source>
</evidence>
<dbReference type="PRINTS" id="PR00458">
    <property type="entry name" value="PEROXIDASE"/>
</dbReference>
<dbReference type="PRINTS" id="PR00461">
    <property type="entry name" value="PLPEROXIDASE"/>
</dbReference>
<evidence type="ECO:0000256" key="9">
    <source>
        <dbReference type="PIRSR" id="PIRSR600823-3"/>
    </source>
</evidence>
<organism evidence="12 13">
    <name type="scientific">Pisum sativum</name>
    <name type="common">Garden pea</name>
    <name type="synonym">Lathyrus oleraceus</name>
    <dbReference type="NCBI Taxonomy" id="3888"/>
    <lineage>
        <taxon>Eukaryota</taxon>
        <taxon>Viridiplantae</taxon>
        <taxon>Streptophyta</taxon>
        <taxon>Embryophyta</taxon>
        <taxon>Tracheophyta</taxon>
        <taxon>Spermatophyta</taxon>
        <taxon>Magnoliopsida</taxon>
        <taxon>eudicotyledons</taxon>
        <taxon>Gunneridae</taxon>
        <taxon>Pentapetalae</taxon>
        <taxon>rosids</taxon>
        <taxon>fabids</taxon>
        <taxon>Fabales</taxon>
        <taxon>Fabaceae</taxon>
        <taxon>Papilionoideae</taxon>
        <taxon>50 kb inversion clade</taxon>
        <taxon>NPAAA clade</taxon>
        <taxon>Hologalegina</taxon>
        <taxon>IRL clade</taxon>
        <taxon>Fabeae</taxon>
        <taxon>Lathyrus</taxon>
    </lineage>
</organism>
<keyword evidence="13" id="KW-1185">Reference proteome</keyword>
<keyword evidence="9" id="KW-0106">Calcium</keyword>